<evidence type="ECO:0000313" key="2">
    <source>
        <dbReference type="Proteomes" id="UP000821865"/>
    </source>
</evidence>
<gene>
    <name evidence="1" type="ORF">HPB49_012024</name>
</gene>
<evidence type="ECO:0000313" key="1">
    <source>
        <dbReference type="EMBL" id="KAH7974212.1"/>
    </source>
</evidence>
<sequence>MELSAGEPDDCLVAALHLLPNFQHVTDLCIELRSGSMTLSLALAEYLISTTTLHNLELNVGWDLVVQPKGPSPWWSVIHESLSRNKSLRKLRVSVYLFSAQDTEGLADAVKRSQSITWVEFIEGPKCNASVFVRRLSKGFADNWTLQFVLCGFFIDADAARDWFAVCETTRRNSDLVTRAARLMMTSDVDRYVIGALERVSRYPALLNEVAEKAHIDKSEIGGLVRDRLKTAETMDGFMRVVGVVRERVVCHPPDEDRMQLDDLIEDCWRHVRRYLVIADVKHGIKHGAVSAVSQSLTLS</sequence>
<proteinExistence type="predicted"/>
<accession>A0ACB8DNG5</accession>
<keyword evidence="2" id="KW-1185">Reference proteome</keyword>
<reference evidence="1" key="1">
    <citation type="submission" date="2020-05" db="EMBL/GenBank/DDBJ databases">
        <title>Large-scale comparative analyses of tick genomes elucidate their genetic diversity and vector capacities.</title>
        <authorList>
            <person name="Jia N."/>
            <person name="Wang J."/>
            <person name="Shi W."/>
            <person name="Du L."/>
            <person name="Sun Y."/>
            <person name="Zhan W."/>
            <person name="Jiang J."/>
            <person name="Wang Q."/>
            <person name="Zhang B."/>
            <person name="Ji P."/>
            <person name="Sakyi L.B."/>
            <person name="Cui X."/>
            <person name="Yuan T."/>
            <person name="Jiang B."/>
            <person name="Yang W."/>
            <person name="Lam T.T.-Y."/>
            <person name="Chang Q."/>
            <person name="Ding S."/>
            <person name="Wang X."/>
            <person name="Zhu J."/>
            <person name="Ruan X."/>
            <person name="Zhao L."/>
            <person name="Wei J."/>
            <person name="Que T."/>
            <person name="Du C."/>
            <person name="Cheng J."/>
            <person name="Dai P."/>
            <person name="Han X."/>
            <person name="Huang E."/>
            <person name="Gao Y."/>
            <person name="Liu J."/>
            <person name="Shao H."/>
            <person name="Ye R."/>
            <person name="Li L."/>
            <person name="Wei W."/>
            <person name="Wang X."/>
            <person name="Wang C."/>
            <person name="Yang T."/>
            <person name="Huo Q."/>
            <person name="Li W."/>
            <person name="Guo W."/>
            <person name="Chen H."/>
            <person name="Zhou L."/>
            <person name="Ni X."/>
            <person name="Tian J."/>
            <person name="Zhou Y."/>
            <person name="Sheng Y."/>
            <person name="Liu T."/>
            <person name="Pan Y."/>
            <person name="Xia L."/>
            <person name="Li J."/>
            <person name="Zhao F."/>
            <person name="Cao W."/>
        </authorList>
    </citation>
    <scope>NUCLEOTIDE SEQUENCE</scope>
    <source>
        <strain evidence="1">Dsil-2018</strain>
    </source>
</reference>
<dbReference type="EMBL" id="CM023479">
    <property type="protein sequence ID" value="KAH7974212.1"/>
    <property type="molecule type" value="Genomic_DNA"/>
</dbReference>
<protein>
    <submittedName>
        <fullName evidence="1">Uncharacterized protein</fullName>
    </submittedName>
</protein>
<organism evidence="1 2">
    <name type="scientific">Dermacentor silvarum</name>
    <name type="common">Tick</name>
    <dbReference type="NCBI Taxonomy" id="543639"/>
    <lineage>
        <taxon>Eukaryota</taxon>
        <taxon>Metazoa</taxon>
        <taxon>Ecdysozoa</taxon>
        <taxon>Arthropoda</taxon>
        <taxon>Chelicerata</taxon>
        <taxon>Arachnida</taxon>
        <taxon>Acari</taxon>
        <taxon>Parasitiformes</taxon>
        <taxon>Ixodida</taxon>
        <taxon>Ixodoidea</taxon>
        <taxon>Ixodidae</taxon>
        <taxon>Rhipicephalinae</taxon>
        <taxon>Dermacentor</taxon>
    </lineage>
</organism>
<dbReference type="Proteomes" id="UP000821865">
    <property type="component" value="Chromosome 10"/>
</dbReference>
<comment type="caution">
    <text evidence="1">The sequence shown here is derived from an EMBL/GenBank/DDBJ whole genome shotgun (WGS) entry which is preliminary data.</text>
</comment>
<name>A0ACB8DNG5_DERSI</name>